<dbReference type="Pfam" id="PF00005">
    <property type="entry name" value="ABC_tran"/>
    <property type="match status" value="1"/>
</dbReference>
<dbReference type="InterPro" id="IPR027417">
    <property type="entry name" value="P-loop_NTPase"/>
</dbReference>
<feature type="domain" description="ABC transporter" evidence="7">
    <location>
        <begin position="2"/>
        <end position="249"/>
    </location>
</feature>
<evidence type="ECO:0000256" key="5">
    <source>
        <dbReference type="ARBA" id="ARBA00022840"/>
    </source>
</evidence>
<evidence type="ECO:0000259" key="7">
    <source>
        <dbReference type="PROSITE" id="PS50893"/>
    </source>
</evidence>
<dbReference type="InterPro" id="IPR003593">
    <property type="entry name" value="AAA+_ATPase"/>
</dbReference>
<dbReference type="GO" id="GO:0005524">
    <property type="term" value="F:ATP binding"/>
    <property type="evidence" value="ECO:0007669"/>
    <property type="project" value="UniProtKB-KW"/>
</dbReference>
<keyword evidence="3" id="KW-1003">Cell membrane</keyword>
<dbReference type="RefSeq" id="WP_344779665.1">
    <property type="nucleotide sequence ID" value="NZ_BAABAF010000001.1"/>
</dbReference>
<reference evidence="9" key="1">
    <citation type="journal article" date="2019" name="Int. J. Syst. Evol. Microbiol.">
        <title>The Global Catalogue of Microorganisms (GCM) 10K type strain sequencing project: providing services to taxonomists for standard genome sequencing and annotation.</title>
        <authorList>
            <consortium name="The Broad Institute Genomics Platform"/>
            <consortium name="The Broad Institute Genome Sequencing Center for Infectious Disease"/>
            <person name="Wu L."/>
            <person name="Ma J."/>
        </authorList>
    </citation>
    <scope>NUCLEOTIDE SEQUENCE [LARGE SCALE GENOMIC DNA]</scope>
    <source>
        <strain evidence="9">JCM 16950</strain>
    </source>
</reference>
<evidence type="ECO:0000256" key="1">
    <source>
        <dbReference type="ARBA" id="ARBA00004202"/>
    </source>
</evidence>
<organism evidence="8 9">
    <name type="scientific">Microbacterium kribbense</name>
    <dbReference type="NCBI Taxonomy" id="433645"/>
    <lineage>
        <taxon>Bacteria</taxon>
        <taxon>Bacillati</taxon>
        <taxon>Actinomycetota</taxon>
        <taxon>Actinomycetes</taxon>
        <taxon>Micrococcales</taxon>
        <taxon>Microbacteriaceae</taxon>
        <taxon>Microbacterium</taxon>
    </lineage>
</organism>
<gene>
    <name evidence="8" type="ORF">GCM10022240_02290</name>
</gene>
<protein>
    <submittedName>
        <fullName evidence="8">ABC transporter ATP-binding protein</fullName>
    </submittedName>
</protein>
<dbReference type="InterPro" id="IPR050166">
    <property type="entry name" value="ABC_transporter_ATP-bind"/>
</dbReference>
<dbReference type="PROSITE" id="PS00211">
    <property type="entry name" value="ABC_TRANSPORTER_1"/>
    <property type="match status" value="1"/>
</dbReference>
<keyword evidence="2" id="KW-0813">Transport</keyword>
<dbReference type="PANTHER" id="PTHR42788:SF7">
    <property type="entry name" value="NITRATE ABC TRANSPORTER ATP-BINDING PROTEIN"/>
    <property type="match status" value="1"/>
</dbReference>
<evidence type="ECO:0000256" key="4">
    <source>
        <dbReference type="ARBA" id="ARBA00022741"/>
    </source>
</evidence>
<sequence>MLTLQNVTKTFFPGTVNERVAISDVSLHLEAGDFVTVIGSNGAGKSTMLNIISGKIPLDSGDLHIDGKSVRNLKDYQRAKYIGRVFQDPMAGTAPDLTIEQNLALALKRGQRRLFRIAVTNSRREKFTEELKTLELGLEGRLKMRVGLLSGGQRQALSLLMASFTQPAILLLDEHTAALDPQRAALVTKLTKTLVERDHLTTLMVTHNMEQALQVGNRLVMMHEGRILLDVKEDEKKKLTVPKLLEFFAQVKGAQLDDRAMLG</sequence>
<dbReference type="InterPro" id="IPR003439">
    <property type="entry name" value="ABC_transporter-like_ATP-bd"/>
</dbReference>
<dbReference type="PROSITE" id="PS50893">
    <property type="entry name" value="ABC_TRANSPORTER_2"/>
    <property type="match status" value="1"/>
</dbReference>
<evidence type="ECO:0000313" key="9">
    <source>
        <dbReference type="Proteomes" id="UP001500540"/>
    </source>
</evidence>
<dbReference type="PANTHER" id="PTHR42788">
    <property type="entry name" value="TAURINE IMPORT ATP-BINDING PROTEIN-RELATED"/>
    <property type="match status" value="1"/>
</dbReference>
<dbReference type="Gene3D" id="3.40.50.300">
    <property type="entry name" value="P-loop containing nucleotide triphosphate hydrolases"/>
    <property type="match status" value="1"/>
</dbReference>
<evidence type="ECO:0000256" key="2">
    <source>
        <dbReference type="ARBA" id="ARBA00022448"/>
    </source>
</evidence>
<dbReference type="EMBL" id="BAABAF010000001">
    <property type="protein sequence ID" value="GAA3752793.1"/>
    <property type="molecule type" value="Genomic_DNA"/>
</dbReference>
<comment type="subcellular location">
    <subcellularLocation>
        <location evidence="1">Cell membrane</location>
        <topology evidence="1">Peripheral membrane protein</topology>
    </subcellularLocation>
</comment>
<proteinExistence type="predicted"/>
<comment type="caution">
    <text evidence="8">The sequence shown here is derived from an EMBL/GenBank/DDBJ whole genome shotgun (WGS) entry which is preliminary data.</text>
</comment>
<keyword evidence="9" id="KW-1185">Reference proteome</keyword>
<evidence type="ECO:0000313" key="8">
    <source>
        <dbReference type="EMBL" id="GAA3752793.1"/>
    </source>
</evidence>
<keyword evidence="4" id="KW-0547">Nucleotide-binding</keyword>
<keyword evidence="5 8" id="KW-0067">ATP-binding</keyword>
<dbReference type="InterPro" id="IPR017871">
    <property type="entry name" value="ABC_transporter-like_CS"/>
</dbReference>
<keyword evidence="6" id="KW-0472">Membrane</keyword>
<dbReference type="SUPFAM" id="SSF52540">
    <property type="entry name" value="P-loop containing nucleoside triphosphate hydrolases"/>
    <property type="match status" value="1"/>
</dbReference>
<accession>A0ABP7G241</accession>
<dbReference type="SMART" id="SM00382">
    <property type="entry name" value="AAA"/>
    <property type="match status" value="1"/>
</dbReference>
<dbReference type="Proteomes" id="UP001500540">
    <property type="component" value="Unassembled WGS sequence"/>
</dbReference>
<name>A0ABP7G241_9MICO</name>
<evidence type="ECO:0000256" key="3">
    <source>
        <dbReference type="ARBA" id="ARBA00022475"/>
    </source>
</evidence>
<evidence type="ECO:0000256" key="6">
    <source>
        <dbReference type="ARBA" id="ARBA00023136"/>
    </source>
</evidence>